<dbReference type="GO" id="GO:0005634">
    <property type="term" value="C:nucleus"/>
    <property type="evidence" value="ECO:0007669"/>
    <property type="project" value="UniProtKB-SubCell"/>
</dbReference>
<keyword evidence="6" id="KW-1185">Reference proteome</keyword>
<dbReference type="GO" id="GO:0000981">
    <property type="term" value="F:DNA-binding transcription factor activity, RNA polymerase II-specific"/>
    <property type="evidence" value="ECO:0007669"/>
    <property type="project" value="InterPro"/>
</dbReference>
<comment type="caution">
    <text evidence="5">The sequence shown here is derived from an EMBL/GenBank/DDBJ whole genome shotgun (WGS) entry which is preliminary data.</text>
</comment>
<name>A0A9P8C092_9HELO</name>
<dbReference type="AlphaFoldDB" id="A0A9P8C092"/>
<dbReference type="Proteomes" id="UP000824998">
    <property type="component" value="Unassembled WGS sequence"/>
</dbReference>
<protein>
    <recommendedName>
        <fullName evidence="4">Zn(2)-C6 fungal-type domain-containing protein</fullName>
    </recommendedName>
</protein>
<feature type="region of interest" description="Disordered" evidence="3">
    <location>
        <begin position="157"/>
        <end position="191"/>
    </location>
</feature>
<dbReference type="InterPro" id="IPR050613">
    <property type="entry name" value="Sec_Metabolite_Reg"/>
</dbReference>
<evidence type="ECO:0000313" key="5">
    <source>
        <dbReference type="EMBL" id="KAG9228615.1"/>
    </source>
</evidence>
<dbReference type="OrthoDB" id="3014581at2759"/>
<dbReference type="PANTHER" id="PTHR31001:SF90">
    <property type="entry name" value="CENTROMERE DNA-BINDING PROTEIN COMPLEX CBF3 SUBUNIT B"/>
    <property type="match status" value="1"/>
</dbReference>
<keyword evidence="2" id="KW-0539">Nucleus</keyword>
<dbReference type="CDD" id="cd12148">
    <property type="entry name" value="fungal_TF_MHR"/>
    <property type="match status" value="1"/>
</dbReference>
<dbReference type="InterPro" id="IPR001138">
    <property type="entry name" value="Zn2Cys6_DnaBD"/>
</dbReference>
<dbReference type="SUPFAM" id="SSF57701">
    <property type="entry name" value="Zn2/Cys6 DNA-binding domain"/>
    <property type="match status" value="1"/>
</dbReference>
<dbReference type="CDD" id="cd00067">
    <property type="entry name" value="GAL4"/>
    <property type="match status" value="1"/>
</dbReference>
<evidence type="ECO:0000256" key="3">
    <source>
        <dbReference type="SAM" id="MobiDB-lite"/>
    </source>
</evidence>
<dbReference type="Gene3D" id="4.10.240.10">
    <property type="entry name" value="Zn(2)-C6 fungal-type DNA-binding domain"/>
    <property type="match status" value="1"/>
</dbReference>
<evidence type="ECO:0000256" key="1">
    <source>
        <dbReference type="ARBA" id="ARBA00004123"/>
    </source>
</evidence>
<sequence>MGIPFAIYSFPLHPHLRGNPVSHPFGPFLSSSPPLRGIPVSHPFGPFLSSSSPPPWDSRLPSSPTSAILMPKHKETQGARQRFERPVSCRLCRSRKLRCSREAPCSNCVSRGIVCELPVENTIRSTSTNGAPSPTQPELLERIRKLEELVESQKLYTNGSAVQPLKQSPESPGTPHTLQTHTSRSTLSPETENLDDDVAWLKSIYTAQNLSDNTPSNKIAFRVCPIQQITQAQTYIDQNVHLSSTRFEPFRCVWLPQYAEAKILLQKFIDDIDHVHHITHSPSLPAILDEVYACLNQQGQVKPGSVMLLLGIFASSTHAWVQGDSVRDLFPTWQEANAQALLWVKAVEDVLDIFHRTSSVPIEGIQGISIAIFAVLNLEGFSRRCKSLFNTAFMLARELGLHFLDQPSNAKFANSAQTEIGRRVWWYLVAADWSLPSRRFNCGSQSIYHCHPRHMLVRKPRNINDEDVIDGMRCTEQPLSQPTTMSFQLLQLRLSEISHNMVDRSPLVMGLAGGPSHDVLMGIDTELQMLLNDIPPFFSMSVAELTANYQLDPSRASNIVHQGYMFYSLLYAQRCTLHITYFTRGLTEPVYASSSQICLQSARLVIQTESQLGKSRISATRYKFLGFLVPVFMASIVLLMDLCYSKTSSHHAKHREEFAEAIRILEEAKHESETAARFLDSLTHVLRKHEVSPAMTPAERLPVTPNAATMTTQPYGELPLPMSTSSVLGGNEVIMADELYANGEDLSTYFNGLAQSFEQGIEVGSLDWNNMVSGIDSSMIWI</sequence>
<evidence type="ECO:0000256" key="2">
    <source>
        <dbReference type="ARBA" id="ARBA00023242"/>
    </source>
</evidence>
<dbReference type="EMBL" id="MU251893">
    <property type="protein sequence ID" value="KAG9228615.1"/>
    <property type="molecule type" value="Genomic_DNA"/>
</dbReference>
<accession>A0A9P8C092</accession>
<dbReference type="PANTHER" id="PTHR31001">
    <property type="entry name" value="UNCHARACTERIZED TRANSCRIPTIONAL REGULATORY PROTEIN"/>
    <property type="match status" value="1"/>
</dbReference>
<reference evidence="5" key="1">
    <citation type="journal article" date="2021" name="IMA Fungus">
        <title>Genomic characterization of three marine fungi, including Emericellopsis atlantica sp. nov. with signatures of a generalist lifestyle and marine biomass degradation.</title>
        <authorList>
            <person name="Hagestad O.C."/>
            <person name="Hou L."/>
            <person name="Andersen J.H."/>
            <person name="Hansen E.H."/>
            <person name="Altermark B."/>
            <person name="Li C."/>
            <person name="Kuhnert E."/>
            <person name="Cox R.J."/>
            <person name="Crous P.W."/>
            <person name="Spatafora J.W."/>
            <person name="Lail K."/>
            <person name="Amirebrahimi M."/>
            <person name="Lipzen A."/>
            <person name="Pangilinan J."/>
            <person name="Andreopoulos W."/>
            <person name="Hayes R.D."/>
            <person name="Ng V."/>
            <person name="Grigoriev I.V."/>
            <person name="Jackson S.A."/>
            <person name="Sutton T.D.S."/>
            <person name="Dobson A.D.W."/>
            <person name="Rama T."/>
        </authorList>
    </citation>
    <scope>NUCLEOTIDE SEQUENCE</scope>
    <source>
        <strain evidence="5">TRa018bII</strain>
    </source>
</reference>
<evidence type="ECO:0000313" key="6">
    <source>
        <dbReference type="Proteomes" id="UP000824998"/>
    </source>
</evidence>
<proteinExistence type="predicted"/>
<feature type="domain" description="Zn(2)-C6 fungal-type" evidence="4">
    <location>
        <begin position="88"/>
        <end position="117"/>
    </location>
</feature>
<evidence type="ECO:0000259" key="4">
    <source>
        <dbReference type="PROSITE" id="PS50048"/>
    </source>
</evidence>
<dbReference type="Pfam" id="PF00172">
    <property type="entry name" value="Zn_clus"/>
    <property type="match status" value="1"/>
</dbReference>
<gene>
    <name evidence="5" type="ORF">BJ875DRAFT_477025</name>
</gene>
<dbReference type="PROSITE" id="PS00463">
    <property type="entry name" value="ZN2_CY6_FUNGAL_1"/>
    <property type="match status" value="1"/>
</dbReference>
<dbReference type="InterPro" id="IPR036864">
    <property type="entry name" value="Zn2-C6_fun-type_DNA-bd_sf"/>
</dbReference>
<organism evidence="5 6">
    <name type="scientific">Amylocarpus encephaloides</name>
    <dbReference type="NCBI Taxonomy" id="45428"/>
    <lineage>
        <taxon>Eukaryota</taxon>
        <taxon>Fungi</taxon>
        <taxon>Dikarya</taxon>
        <taxon>Ascomycota</taxon>
        <taxon>Pezizomycotina</taxon>
        <taxon>Leotiomycetes</taxon>
        <taxon>Helotiales</taxon>
        <taxon>Helotiales incertae sedis</taxon>
        <taxon>Amylocarpus</taxon>
    </lineage>
</organism>
<dbReference type="PROSITE" id="PS50048">
    <property type="entry name" value="ZN2_CY6_FUNGAL_2"/>
    <property type="match status" value="1"/>
</dbReference>
<dbReference type="GO" id="GO:0008270">
    <property type="term" value="F:zinc ion binding"/>
    <property type="evidence" value="ECO:0007669"/>
    <property type="project" value="InterPro"/>
</dbReference>
<dbReference type="SMART" id="SM00066">
    <property type="entry name" value="GAL4"/>
    <property type="match status" value="1"/>
</dbReference>
<comment type="subcellular location">
    <subcellularLocation>
        <location evidence="1">Nucleus</location>
    </subcellularLocation>
</comment>